<evidence type="ECO:0000313" key="2">
    <source>
        <dbReference type="Proteomes" id="UP001631969"/>
    </source>
</evidence>
<gene>
    <name evidence="1" type="ORF">ACI1P1_07860</name>
</gene>
<accession>A0ACC7P1L4</accession>
<evidence type="ECO:0000313" key="1">
    <source>
        <dbReference type="EMBL" id="MFM9328197.1"/>
    </source>
</evidence>
<reference evidence="1" key="1">
    <citation type="submission" date="2024-12" db="EMBL/GenBank/DDBJ databases">
        <authorList>
            <person name="Wu N."/>
        </authorList>
    </citation>
    <scope>NUCLEOTIDE SEQUENCE</scope>
    <source>
        <strain evidence="1">P15</strain>
    </source>
</reference>
<protein>
    <submittedName>
        <fullName evidence="1">Carbohydrate ABC transporter permease</fullName>
    </submittedName>
</protein>
<proteinExistence type="predicted"/>
<name>A0ACC7P1L4_9BACL</name>
<keyword evidence="2" id="KW-1185">Reference proteome</keyword>
<organism evidence="1 2">
    <name type="scientific">Paenibacillus mesotrionivorans</name>
    <dbReference type="NCBI Taxonomy" id="3160968"/>
    <lineage>
        <taxon>Bacteria</taxon>
        <taxon>Bacillati</taxon>
        <taxon>Bacillota</taxon>
        <taxon>Bacilli</taxon>
        <taxon>Bacillales</taxon>
        <taxon>Paenibacillaceae</taxon>
        <taxon>Paenibacillus</taxon>
    </lineage>
</organism>
<comment type="caution">
    <text evidence="1">The sequence shown here is derived from an EMBL/GenBank/DDBJ whole genome shotgun (WGS) entry which is preliminary data.</text>
</comment>
<dbReference type="Proteomes" id="UP001631969">
    <property type="component" value="Unassembled WGS sequence"/>
</dbReference>
<dbReference type="EMBL" id="JBJURJ010000004">
    <property type="protein sequence ID" value="MFM9328197.1"/>
    <property type="molecule type" value="Genomic_DNA"/>
</dbReference>
<sequence length="291" mass="32710">MVERISLSRKLFLAGAYGLLALLSLLCMMPIIHILAVSFSGSAPATAGLIKFWPVQFTLSSYEYVMNKPEFFRAFGVSVQRIGLGVTLNIFLAVIIAYPLSKEITVFRARTLYTWIFVFTMLFSGGLIPTFLTIKATGLLDTIWALVLPGAVPIFLVILLLNFFRGIPRELEEAAFMDGAGHWTTLWRIFVPLSLPSLATITLFSTVNHWNAWFDGFIYMNRPEHMPLQTYLRSVVIDRDTTLQNLPELQEVTDRTSIAAQVFLGSLPILLVYPFLQRFFIKGMVLGSVKG</sequence>